<dbReference type="GeneID" id="20318403"/>
<name>A0A074ZNQ8_OPIVI</name>
<dbReference type="AlphaFoldDB" id="A0A074ZNQ8"/>
<dbReference type="EMBL" id="KL596686">
    <property type="protein sequence ID" value="KER29028.1"/>
    <property type="molecule type" value="Genomic_DNA"/>
</dbReference>
<dbReference type="KEGG" id="ovi:T265_04217"/>
<accession>A0A074ZNQ8</accession>
<sequence length="77" mass="8664">MNPRMDEFPVSHSDSATFGGQPPVIETGDDEMKIFATNENRSKLTNRSKTQKPKYVHKGPQAANRIINSRQSKVKYG</sequence>
<evidence type="ECO:0000256" key="1">
    <source>
        <dbReference type="SAM" id="MobiDB-lite"/>
    </source>
</evidence>
<organism evidence="2 3">
    <name type="scientific">Opisthorchis viverrini</name>
    <name type="common">Southeast Asian liver fluke</name>
    <dbReference type="NCBI Taxonomy" id="6198"/>
    <lineage>
        <taxon>Eukaryota</taxon>
        <taxon>Metazoa</taxon>
        <taxon>Spiralia</taxon>
        <taxon>Lophotrochozoa</taxon>
        <taxon>Platyhelminthes</taxon>
        <taxon>Trematoda</taxon>
        <taxon>Digenea</taxon>
        <taxon>Opisthorchiida</taxon>
        <taxon>Opisthorchiata</taxon>
        <taxon>Opisthorchiidae</taxon>
        <taxon>Opisthorchis</taxon>
    </lineage>
</organism>
<feature type="compositionally biased region" description="Basic residues" evidence="1">
    <location>
        <begin position="44"/>
        <end position="57"/>
    </location>
</feature>
<gene>
    <name evidence="2" type="ORF">T265_04217</name>
</gene>
<evidence type="ECO:0000313" key="2">
    <source>
        <dbReference type="EMBL" id="KER29028.1"/>
    </source>
</evidence>
<proteinExistence type="predicted"/>
<feature type="region of interest" description="Disordered" evidence="1">
    <location>
        <begin position="1"/>
        <end position="26"/>
    </location>
</feature>
<reference evidence="2 3" key="1">
    <citation type="submission" date="2013-11" db="EMBL/GenBank/DDBJ databases">
        <title>Opisthorchis viverrini - life in the bile duct.</title>
        <authorList>
            <person name="Young N.D."/>
            <person name="Nagarajan N."/>
            <person name="Lin S.J."/>
            <person name="Korhonen P.K."/>
            <person name="Jex A.R."/>
            <person name="Hall R.S."/>
            <person name="Safavi-Hemami H."/>
            <person name="Kaewkong W."/>
            <person name="Bertrand D."/>
            <person name="Gao S."/>
            <person name="Seet Q."/>
            <person name="Wongkham S."/>
            <person name="Teh B.T."/>
            <person name="Wongkham C."/>
            <person name="Intapan P.M."/>
            <person name="Maleewong W."/>
            <person name="Yang X."/>
            <person name="Hu M."/>
            <person name="Wang Z."/>
            <person name="Hofmann A."/>
            <person name="Sternberg P.W."/>
            <person name="Tan P."/>
            <person name="Wang J."/>
            <person name="Gasser R.B."/>
        </authorList>
    </citation>
    <scope>NUCLEOTIDE SEQUENCE [LARGE SCALE GENOMIC DNA]</scope>
</reference>
<evidence type="ECO:0000313" key="3">
    <source>
        <dbReference type="Proteomes" id="UP000054324"/>
    </source>
</evidence>
<feature type="region of interest" description="Disordered" evidence="1">
    <location>
        <begin position="43"/>
        <end position="77"/>
    </location>
</feature>
<dbReference type="CTD" id="20318403"/>
<dbReference type="Proteomes" id="UP000054324">
    <property type="component" value="Unassembled WGS sequence"/>
</dbReference>
<dbReference type="RefSeq" id="XP_009167174.1">
    <property type="nucleotide sequence ID" value="XM_009168910.1"/>
</dbReference>
<protein>
    <submittedName>
        <fullName evidence="2">Uncharacterized protein</fullName>
    </submittedName>
</protein>
<keyword evidence="3" id="KW-1185">Reference proteome</keyword>